<keyword evidence="8" id="KW-1185">Reference proteome</keyword>
<comment type="subcellular location">
    <subcellularLocation>
        <location evidence="1">Nucleus</location>
    </subcellularLocation>
</comment>
<evidence type="ECO:0000259" key="6">
    <source>
        <dbReference type="Pfam" id="PF23726"/>
    </source>
</evidence>
<reference evidence="7" key="1">
    <citation type="submission" date="2022-07" db="EMBL/GenBank/DDBJ databases">
        <title>Phylogenomic reconstructions and comparative analyses of Kickxellomycotina fungi.</title>
        <authorList>
            <person name="Reynolds N.K."/>
            <person name="Stajich J.E."/>
            <person name="Barry K."/>
            <person name="Grigoriev I.V."/>
            <person name="Crous P."/>
            <person name="Smith M.E."/>
        </authorList>
    </citation>
    <scope>NUCLEOTIDE SEQUENCE</scope>
    <source>
        <strain evidence="7">RSA 567</strain>
    </source>
</reference>
<evidence type="ECO:0000256" key="1">
    <source>
        <dbReference type="ARBA" id="ARBA00004123"/>
    </source>
</evidence>
<sequence length="1211" mass="131723">MRYNYVVTAHKASSVHHALRGHFMDPQELNLIVAKNTRVEIFRPTPQGLKPGYEFEIYGRIALLKLLRPQGRSTDLLLVTTEKYKFCLLSWDSATQTVVTEASGTLNDDIGRPSDHGQMGHVDPACRAIALHLYQGSIKVLPVETPESLRQSRASTLTTTGLRLSGTGAAVPYNELASSYPYNPRYKALSSKGKKPVVSPRAGDLREAFVAHVEELNILAMAFMANSSAVPQLLVLHRDYKQNCWVKPYAISLADRELTPGPWPDYSVENGASMLIPLQTKGGALVVGEVSITYYNGPQTAHIISMKPTSIEVYDYIGTDDRRLLLGDDEGNLYVLVLLWNDKSGGLTDMKLERLGQTTIGSALVHLADGLVYIGSHYGDSMLIQLTTEAVTPGTYFRTLETFTNLAPITDFCVVDTDKQGQGQVVACSGAYKEGSLRIIRNGVGVNQQGFVPLDRVRNVWSLRPTTTNEEELLLVVGFLTETRLLTLKDNHTLCEVDQLPGLVLAAPTLAIANTHDNHVVQVTAARVRLVQLPHGGQVDEWVPPPELSITLASCNAHQVLLALRQGWVVYLGIEHGKLVEQGRRQFSTEVACLTLAVSATCSADAPAALGAVSLWSSAEVQTVLLPTLDSAAVQRITGDTLARSVLLAYFEHGLYLLVALGNGVLYYYECDAATGLLGDRKKVTLGTQPIQFTPFCTKGALHVFAASDRPTIVHSSGRKLYFAPVDAEATVGMCSFSSQRLPRSVVLAMPNGLCLGRIDDIQKLHIRTVSLPGYMARRICYHEPAGAFGVLTSLIPASSSPFSPQATAGETSTAMDVDTKASLAKPTGSPTVTSAFKVLDGPSLAVSDEFFLQQFEQAESLITAQLGADSALYFVVGTAFVKPDTADTTAGRILVFRYVTPQRRLELVAQQAVAGAVYSLAVVDGDKLAASVNNQTVVFAWTQRQDAWELTQLCVYQSHVLALYMVTRGNIIAVGDLMRSIMLLEFNPEASTLTEVARDYNTNWMTAIEALDGQAETILGAEVADNLFAVHRYRCGPTPAESSTDGTSTVSNSGPAAMVTDTDRHKLHTYARYHLGDFVNRFRHGSLVMNLADSHVVAKPTLLYGTVNGALGVIATLDKAQYELLHQLQASLSLSLPSIGHLDHVDWRAFVNTQRVVPQEGFIDGDLIEQFLDLTHSQKQDLVKGTHTGQPLGMSVDELTQIVEDLTNIY</sequence>
<dbReference type="InterPro" id="IPR050358">
    <property type="entry name" value="RSE1/DDB1/CFT1"/>
</dbReference>
<name>A0A9W8EC13_9FUNG</name>
<dbReference type="InterPro" id="IPR004871">
    <property type="entry name" value="RSE1/DDB1/CPSF1_C"/>
</dbReference>
<dbReference type="InterPro" id="IPR058543">
    <property type="entry name" value="Beta-prop_RSE1/DDB1/CPSF1_2nd"/>
</dbReference>
<dbReference type="AlphaFoldDB" id="A0A9W8EC13"/>
<dbReference type="OrthoDB" id="433457at2759"/>
<dbReference type="Pfam" id="PF23726">
    <property type="entry name" value="Beta-prop_RSE1_2nd"/>
    <property type="match status" value="1"/>
</dbReference>
<proteinExistence type="predicted"/>
<evidence type="ECO:0000259" key="5">
    <source>
        <dbReference type="Pfam" id="PF10433"/>
    </source>
</evidence>
<feature type="region of interest" description="Disordered" evidence="3">
    <location>
        <begin position="1039"/>
        <end position="1059"/>
    </location>
</feature>
<feature type="domain" description="RSE1/DDB1/CPSF1 second beta-propeller" evidence="6">
    <location>
        <begin position="451"/>
        <end position="754"/>
    </location>
</feature>
<comment type="caution">
    <text evidence="7">The sequence shown here is derived from an EMBL/GenBank/DDBJ whole genome shotgun (WGS) entry which is preliminary data.</text>
</comment>
<dbReference type="Pfam" id="PF10433">
    <property type="entry name" value="Beta-prop_RSE1_1st"/>
    <property type="match status" value="1"/>
</dbReference>
<dbReference type="Proteomes" id="UP001151582">
    <property type="component" value="Unassembled WGS sequence"/>
</dbReference>
<evidence type="ECO:0000259" key="4">
    <source>
        <dbReference type="Pfam" id="PF03178"/>
    </source>
</evidence>
<feature type="compositionally biased region" description="Polar residues" evidence="3">
    <location>
        <begin position="1041"/>
        <end position="1055"/>
    </location>
</feature>
<feature type="domain" description="RSE1/DDB1/CPSF1 first beta-propeller" evidence="5">
    <location>
        <begin position="14"/>
        <end position="403"/>
    </location>
</feature>
<gene>
    <name evidence="7" type="primary">DDB1A</name>
    <name evidence="7" type="ORF">H4R34_003420</name>
</gene>
<dbReference type="Gene3D" id="1.10.150.910">
    <property type="match status" value="1"/>
</dbReference>
<accession>A0A9W8EC13</accession>
<evidence type="ECO:0000313" key="7">
    <source>
        <dbReference type="EMBL" id="KAJ1977860.1"/>
    </source>
</evidence>
<evidence type="ECO:0000256" key="3">
    <source>
        <dbReference type="SAM" id="MobiDB-lite"/>
    </source>
</evidence>
<dbReference type="EMBL" id="JANBQB010000315">
    <property type="protein sequence ID" value="KAJ1977860.1"/>
    <property type="molecule type" value="Genomic_DNA"/>
</dbReference>
<protein>
    <submittedName>
        <fullName evidence="7">DNA damage-binding protein 1a</fullName>
    </submittedName>
</protein>
<dbReference type="GO" id="GO:0003676">
    <property type="term" value="F:nucleic acid binding"/>
    <property type="evidence" value="ECO:0007669"/>
    <property type="project" value="InterPro"/>
</dbReference>
<dbReference type="InterPro" id="IPR015943">
    <property type="entry name" value="WD40/YVTN_repeat-like_dom_sf"/>
</dbReference>
<dbReference type="Pfam" id="PF03178">
    <property type="entry name" value="CPSF_A"/>
    <property type="match status" value="1"/>
</dbReference>
<keyword evidence="2" id="KW-0539">Nucleus</keyword>
<dbReference type="GO" id="GO:0005634">
    <property type="term" value="C:nucleus"/>
    <property type="evidence" value="ECO:0007669"/>
    <property type="project" value="UniProtKB-SubCell"/>
</dbReference>
<dbReference type="Gene3D" id="2.130.10.10">
    <property type="entry name" value="YVTN repeat-like/Quinoprotein amine dehydrogenase"/>
    <property type="match status" value="3"/>
</dbReference>
<feature type="domain" description="RSE1/DDB1/CPSF1 C-terminal" evidence="4">
    <location>
        <begin position="835"/>
        <end position="1174"/>
    </location>
</feature>
<dbReference type="PANTHER" id="PTHR10644">
    <property type="entry name" value="DNA REPAIR/RNA PROCESSING CPSF FAMILY"/>
    <property type="match status" value="1"/>
</dbReference>
<evidence type="ECO:0000256" key="2">
    <source>
        <dbReference type="ARBA" id="ARBA00023242"/>
    </source>
</evidence>
<evidence type="ECO:0000313" key="8">
    <source>
        <dbReference type="Proteomes" id="UP001151582"/>
    </source>
</evidence>
<dbReference type="InterPro" id="IPR018846">
    <property type="entry name" value="Beta-prop_RSE1/DDB1/CPSF1_1st"/>
</dbReference>
<organism evidence="7 8">
    <name type="scientific">Dimargaris verticillata</name>
    <dbReference type="NCBI Taxonomy" id="2761393"/>
    <lineage>
        <taxon>Eukaryota</taxon>
        <taxon>Fungi</taxon>
        <taxon>Fungi incertae sedis</taxon>
        <taxon>Zoopagomycota</taxon>
        <taxon>Kickxellomycotina</taxon>
        <taxon>Dimargaritomycetes</taxon>
        <taxon>Dimargaritales</taxon>
        <taxon>Dimargaritaceae</taxon>
        <taxon>Dimargaris</taxon>
    </lineage>
</organism>